<feature type="transmembrane region" description="Helical" evidence="1">
    <location>
        <begin position="262"/>
        <end position="280"/>
    </location>
</feature>
<dbReference type="GO" id="GO:0005886">
    <property type="term" value="C:plasma membrane"/>
    <property type="evidence" value="ECO:0007669"/>
    <property type="project" value="TreeGrafter"/>
</dbReference>
<gene>
    <name evidence="2" type="primary">mdtC_3</name>
    <name evidence="2" type="ORF">HOV93_52250</name>
</gene>
<protein>
    <submittedName>
        <fullName evidence="2">Multidrug resistance protein MdtC</fullName>
    </submittedName>
</protein>
<dbReference type="PANTHER" id="PTHR32063">
    <property type="match status" value="1"/>
</dbReference>
<accession>A0A7V8VAM5</accession>
<reference evidence="2 3" key="1">
    <citation type="submission" date="2020-05" db="EMBL/GenBank/DDBJ databases">
        <title>Bremerella alba sp. nov., a novel planctomycete isolated from the surface of the macroalga Fucus spiralis.</title>
        <authorList>
            <person name="Godinho O."/>
            <person name="Botelho R."/>
            <person name="Albuquerque L."/>
            <person name="Wiegand S."/>
            <person name="Da Costa M.S."/>
            <person name="Lobo-Da-Cunha A."/>
            <person name="Jogler C."/>
            <person name="Lage O.M."/>
        </authorList>
    </citation>
    <scope>NUCLEOTIDE SEQUENCE [LARGE SCALE GENOMIC DNA]</scope>
    <source>
        <strain evidence="2 3">FF15</strain>
    </source>
</reference>
<feature type="transmembrane region" description="Helical" evidence="1">
    <location>
        <begin position="404"/>
        <end position="426"/>
    </location>
</feature>
<keyword evidence="1" id="KW-0812">Transmembrane</keyword>
<proteinExistence type="predicted"/>
<keyword evidence="3" id="KW-1185">Reference proteome</keyword>
<dbReference type="Gene3D" id="3.30.2090.10">
    <property type="entry name" value="Multidrug efflux transporter AcrB TolC docking domain, DN and DC subdomains"/>
    <property type="match status" value="1"/>
</dbReference>
<dbReference type="GO" id="GO:0042910">
    <property type="term" value="F:xenobiotic transmembrane transporter activity"/>
    <property type="evidence" value="ECO:0007669"/>
    <property type="project" value="TreeGrafter"/>
</dbReference>
<keyword evidence="1" id="KW-1133">Transmembrane helix</keyword>
<keyword evidence="1" id="KW-0472">Membrane</keyword>
<dbReference type="Gene3D" id="1.20.1640.10">
    <property type="entry name" value="Multidrug efflux transporter AcrB transmembrane domain"/>
    <property type="match status" value="1"/>
</dbReference>
<dbReference type="RefSeq" id="WP_207399370.1">
    <property type="nucleotide sequence ID" value="NZ_JABRWO010000026.1"/>
</dbReference>
<name>A0A7V8VAM5_9BACT</name>
<dbReference type="Proteomes" id="UP000551616">
    <property type="component" value="Unassembled WGS sequence"/>
</dbReference>
<dbReference type="SUPFAM" id="SSF82866">
    <property type="entry name" value="Multidrug efflux transporter AcrB transmembrane domain"/>
    <property type="match status" value="1"/>
</dbReference>
<dbReference type="AlphaFoldDB" id="A0A7V8VAM5"/>
<evidence type="ECO:0000313" key="2">
    <source>
        <dbReference type="EMBL" id="MBA2118017.1"/>
    </source>
</evidence>
<dbReference type="PANTHER" id="PTHR32063:SF33">
    <property type="entry name" value="RND SUPERFAMILY EFFLUX PUMP PERMEASE COMPONENT"/>
    <property type="match status" value="1"/>
</dbReference>
<dbReference type="Pfam" id="PF00873">
    <property type="entry name" value="ACR_tran"/>
    <property type="match status" value="1"/>
</dbReference>
<sequence>MARFYLDFLILNGLLFGLQVTATVSIELVTNISDPDRVLNEILSEVDRISTFPDKAEDPEVRRQTLQESTIRVGLIGPPPTSVDAAVKLREVAEIVREDLLGLPGVADIEIPEERLRSYGLSLSNVAAIVAKENYELPGETIRDDTQEILLCGHSRRLYGEEIATLPLLSGNSGTVLTIGEIGVVRDEFIDTAAICEINGEPGLALSVIRNRTDDLLAVVDTVCDYVDTADLPTGYQLVTWSDQSVDVRERVQLLIVNGRQGLALVAFLLALFLDLRAAIGIPICVFVTGAYLYFTGSTLNMLSMFAFIMALGIVVDDPIDIHAHRLMGKSPAKAAYDETVEVMPSVITAVLTTIAAFIPLLFVTGRTGNMLSVMPLALVSMLVVSMLEAFMILPSHMSHPDSLVFRLLRFVFYPFVWIMHVIGWLNRRTSRALDVFIQYFYLCQHCGLF</sequence>
<evidence type="ECO:0000256" key="1">
    <source>
        <dbReference type="SAM" id="Phobius"/>
    </source>
</evidence>
<dbReference type="EMBL" id="JABRWO010000026">
    <property type="protein sequence ID" value="MBA2118017.1"/>
    <property type="molecule type" value="Genomic_DNA"/>
</dbReference>
<comment type="caution">
    <text evidence="2">The sequence shown here is derived from an EMBL/GenBank/DDBJ whole genome shotgun (WGS) entry which is preliminary data.</text>
</comment>
<dbReference type="Gene3D" id="3.30.70.1320">
    <property type="entry name" value="Multidrug efflux transporter AcrB pore domain like"/>
    <property type="match status" value="1"/>
</dbReference>
<feature type="transmembrane region" description="Helical" evidence="1">
    <location>
        <begin position="343"/>
        <end position="365"/>
    </location>
</feature>
<dbReference type="InterPro" id="IPR001036">
    <property type="entry name" value="Acrflvin-R"/>
</dbReference>
<evidence type="ECO:0000313" key="3">
    <source>
        <dbReference type="Proteomes" id="UP000551616"/>
    </source>
</evidence>
<feature type="transmembrane region" description="Helical" evidence="1">
    <location>
        <begin position="292"/>
        <end position="316"/>
    </location>
</feature>
<dbReference type="PRINTS" id="PR00702">
    <property type="entry name" value="ACRIFLAVINRP"/>
</dbReference>
<dbReference type="Gene3D" id="3.30.70.1430">
    <property type="entry name" value="Multidrug efflux transporter AcrB pore domain"/>
    <property type="match status" value="1"/>
</dbReference>
<dbReference type="InterPro" id="IPR027463">
    <property type="entry name" value="AcrB_DN_DC_subdom"/>
</dbReference>
<organism evidence="2 3">
    <name type="scientific">Bremerella alba</name>
    <dbReference type="NCBI Taxonomy" id="980252"/>
    <lineage>
        <taxon>Bacteria</taxon>
        <taxon>Pseudomonadati</taxon>
        <taxon>Planctomycetota</taxon>
        <taxon>Planctomycetia</taxon>
        <taxon>Pirellulales</taxon>
        <taxon>Pirellulaceae</taxon>
        <taxon>Bremerella</taxon>
    </lineage>
</organism>
<dbReference type="SUPFAM" id="SSF82714">
    <property type="entry name" value="Multidrug efflux transporter AcrB TolC docking domain, DN and DC subdomains"/>
    <property type="match status" value="1"/>
</dbReference>
<feature type="transmembrane region" description="Helical" evidence="1">
    <location>
        <begin position="377"/>
        <end position="398"/>
    </location>
</feature>